<comment type="caution">
    <text evidence="2">The sequence shown here is derived from an EMBL/GenBank/DDBJ whole genome shotgun (WGS) entry which is preliminary data.</text>
</comment>
<reference evidence="2 3" key="1">
    <citation type="submission" date="2016-03" db="EMBL/GenBank/DDBJ databases">
        <title>Whole genome sequencing of Grifola frondosa 9006-11.</title>
        <authorList>
            <person name="Min B."/>
            <person name="Park H."/>
            <person name="Kim J.-G."/>
            <person name="Cho H."/>
            <person name="Oh Y.-L."/>
            <person name="Kong W.-S."/>
            <person name="Choi I.-G."/>
        </authorList>
    </citation>
    <scope>NUCLEOTIDE SEQUENCE [LARGE SCALE GENOMIC DNA]</scope>
    <source>
        <strain evidence="2 3">9006-11</strain>
    </source>
</reference>
<evidence type="ECO:0000256" key="1">
    <source>
        <dbReference type="SAM" id="MobiDB-lite"/>
    </source>
</evidence>
<dbReference type="EMBL" id="LUGG01000023">
    <property type="protein sequence ID" value="OBZ67908.1"/>
    <property type="molecule type" value="Genomic_DNA"/>
</dbReference>
<dbReference type="Proteomes" id="UP000092993">
    <property type="component" value="Unassembled WGS sequence"/>
</dbReference>
<gene>
    <name evidence="2" type="ORF">A0H81_12140</name>
</gene>
<sequence length="166" mass="18234">MTRGRMNARDLVRVEPPRTPRSRSQTPSLSGSDSRSDTSGSTYYVLPSPGQKVQIVVPNSASVYTASSTTKSAHSPRSPHSGVLVRWIREDRVASPPTFSLGVGHRISIDSFLIPTSTRKMLRPFMDCCTTHPPLSVPKPICLLAHSTSHTLRRCFSIQLVIATHQ</sequence>
<evidence type="ECO:0000313" key="3">
    <source>
        <dbReference type="Proteomes" id="UP000092993"/>
    </source>
</evidence>
<feature type="region of interest" description="Disordered" evidence="1">
    <location>
        <begin position="1"/>
        <end position="44"/>
    </location>
</feature>
<evidence type="ECO:0000313" key="2">
    <source>
        <dbReference type="EMBL" id="OBZ67908.1"/>
    </source>
</evidence>
<feature type="compositionally biased region" description="Basic and acidic residues" evidence="1">
    <location>
        <begin position="7"/>
        <end position="18"/>
    </location>
</feature>
<dbReference type="AlphaFoldDB" id="A0A1C7LTP6"/>
<keyword evidence="3" id="KW-1185">Reference proteome</keyword>
<protein>
    <submittedName>
        <fullName evidence="2">Uncharacterized protein</fullName>
    </submittedName>
</protein>
<feature type="compositionally biased region" description="Low complexity" evidence="1">
    <location>
        <begin position="22"/>
        <end position="42"/>
    </location>
</feature>
<organism evidence="2 3">
    <name type="scientific">Grifola frondosa</name>
    <name type="common">Maitake</name>
    <name type="synonym">Polyporus frondosus</name>
    <dbReference type="NCBI Taxonomy" id="5627"/>
    <lineage>
        <taxon>Eukaryota</taxon>
        <taxon>Fungi</taxon>
        <taxon>Dikarya</taxon>
        <taxon>Basidiomycota</taxon>
        <taxon>Agaricomycotina</taxon>
        <taxon>Agaricomycetes</taxon>
        <taxon>Polyporales</taxon>
        <taxon>Grifolaceae</taxon>
        <taxon>Grifola</taxon>
    </lineage>
</organism>
<proteinExistence type="predicted"/>
<dbReference type="OrthoDB" id="3249663at2759"/>
<accession>A0A1C7LTP6</accession>
<name>A0A1C7LTP6_GRIFR</name>